<proteinExistence type="predicted"/>
<dbReference type="OrthoDB" id="7485566at2759"/>
<organism evidence="1 2">
    <name type="scientific">Ignelater luminosus</name>
    <name type="common">Cucubano</name>
    <name type="synonym">Pyrophorus luminosus</name>
    <dbReference type="NCBI Taxonomy" id="2038154"/>
    <lineage>
        <taxon>Eukaryota</taxon>
        <taxon>Metazoa</taxon>
        <taxon>Ecdysozoa</taxon>
        <taxon>Arthropoda</taxon>
        <taxon>Hexapoda</taxon>
        <taxon>Insecta</taxon>
        <taxon>Pterygota</taxon>
        <taxon>Neoptera</taxon>
        <taxon>Endopterygota</taxon>
        <taxon>Coleoptera</taxon>
        <taxon>Polyphaga</taxon>
        <taxon>Elateriformia</taxon>
        <taxon>Elateroidea</taxon>
        <taxon>Elateridae</taxon>
        <taxon>Agrypninae</taxon>
        <taxon>Pyrophorini</taxon>
        <taxon>Ignelater</taxon>
    </lineage>
</organism>
<evidence type="ECO:0000313" key="1">
    <source>
        <dbReference type="EMBL" id="KAF2885935.1"/>
    </source>
</evidence>
<comment type="caution">
    <text evidence="1">The sequence shown here is derived from an EMBL/GenBank/DDBJ whole genome shotgun (WGS) entry which is preliminary data.</text>
</comment>
<keyword evidence="2" id="KW-1185">Reference proteome</keyword>
<sequence length="411" mass="46855">MRETISIYISNTPRNRQGKERKVFIGKVEHNVNQLRISSNTKKLKPTNKKRCIETKAAEGNVSRAIRLFSSEDNLAQKNEDAYNCLLEKHKALVFTTLLLTTTERHTPFTVTTDDVFKPTFSTGFPAGIDGLRPQHLKDLLFQNTAELKIVPRIPRGPRITVALKLTSTTDNCIAHNTTQTCEKLFLTNLLSEFKPRQLDFSVLGGVEVIVHSTRSFLNNFTAAEILVKIDPSDLFYDDRIVPSSSRCLQEDLAGPVISSLDINETMKSFMLYFIVRYLDDGVLAGTCSTVVEDLRYIIESLKKITLILNPEKCKVVFLPFVSKSDEMLQQLNQVFLGIFVTQIQSLVLLGASIFNEAIPETLDEKEIVLSRSLEGLENLHPHIALYLLRHYIWILRLTYFLRRSPFFKFH</sequence>
<reference evidence="1" key="1">
    <citation type="submission" date="2019-08" db="EMBL/GenBank/DDBJ databases">
        <title>The genome of the North American firefly Photinus pyralis.</title>
        <authorList>
            <consortium name="Photinus pyralis genome working group"/>
            <person name="Fallon T.R."/>
            <person name="Sander Lower S.E."/>
            <person name="Weng J.-K."/>
        </authorList>
    </citation>
    <scope>NUCLEOTIDE SEQUENCE</scope>
    <source>
        <strain evidence="1">TRF0915ILg1</strain>
        <tissue evidence="1">Whole body</tissue>
    </source>
</reference>
<gene>
    <name evidence="1" type="ORF">ILUMI_20242</name>
</gene>
<dbReference type="EMBL" id="VTPC01089143">
    <property type="protein sequence ID" value="KAF2885935.1"/>
    <property type="molecule type" value="Genomic_DNA"/>
</dbReference>
<dbReference type="AlphaFoldDB" id="A0A8K0CEK2"/>
<accession>A0A8K0CEK2</accession>
<evidence type="ECO:0000313" key="2">
    <source>
        <dbReference type="Proteomes" id="UP000801492"/>
    </source>
</evidence>
<protein>
    <submittedName>
        <fullName evidence="1">Uncharacterized protein</fullName>
    </submittedName>
</protein>
<name>A0A8K0CEK2_IGNLU</name>
<dbReference type="Proteomes" id="UP000801492">
    <property type="component" value="Unassembled WGS sequence"/>
</dbReference>